<keyword evidence="1" id="KW-0472">Membrane</keyword>
<organism evidence="2">
    <name type="scientific">marine metagenome</name>
    <dbReference type="NCBI Taxonomy" id="408172"/>
    <lineage>
        <taxon>unclassified sequences</taxon>
        <taxon>metagenomes</taxon>
        <taxon>ecological metagenomes</taxon>
    </lineage>
</organism>
<reference evidence="2" key="1">
    <citation type="submission" date="2018-05" db="EMBL/GenBank/DDBJ databases">
        <authorList>
            <person name="Lanie J.A."/>
            <person name="Ng W.-L."/>
            <person name="Kazmierczak K.M."/>
            <person name="Andrzejewski T.M."/>
            <person name="Davidsen T.M."/>
            <person name="Wayne K.J."/>
            <person name="Tettelin H."/>
            <person name="Glass J.I."/>
            <person name="Rusch D."/>
            <person name="Podicherti R."/>
            <person name="Tsui H.-C.T."/>
            <person name="Winkler M.E."/>
        </authorList>
    </citation>
    <scope>NUCLEOTIDE SEQUENCE</scope>
</reference>
<gene>
    <name evidence="2" type="ORF">METZ01_LOCUS291926</name>
</gene>
<name>A0A382LVJ4_9ZZZZ</name>
<dbReference type="EMBL" id="UINC01088651">
    <property type="protein sequence ID" value="SVC39072.1"/>
    <property type="molecule type" value="Genomic_DNA"/>
</dbReference>
<proteinExistence type="predicted"/>
<keyword evidence="1" id="KW-0812">Transmembrane</keyword>
<sequence>MVIHTASLPDSCSLTGGSSLSLVKKGWRRAAKTAIQWMVVIATIAVIFRLGSRHRNEVRDLNLEFDFFWLINSAVAVTAANLLLPLGWRRLVASYGHVLAAGRAVRLWCLAQTARYLPTGLVAVASRLQLATKEGIPRSLTAVSIAIETFVLFTWAVVVCVLFVPSTVVPDITRLVAGLLAGLGLVAAPWIIPVVGIRVSRIDKFAIPTPDRRLLVHGVALLGASVAVRAIGTVALAAAFLDLSSDDVSLVVGAAYAAVIAGMIGITPAGLGVREGVMAAVLVDRFGIADAAA</sequence>
<feature type="transmembrane region" description="Helical" evidence="1">
    <location>
        <begin position="67"/>
        <end position="88"/>
    </location>
</feature>
<keyword evidence="1" id="KW-1133">Transmembrane helix</keyword>
<accession>A0A382LVJ4</accession>
<feature type="transmembrane region" description="Helical" evidence="1">
    <location>
        <begin position="140"/>
        <end position="164"/>
    </location>
</feature>
<evidence type="ECO:0000256" key="1">
    <source>
        <dbReference type="SAM" id="Phobius"/>
    </source>
</evidence>
<protein>
    <recommendedName>
        <fullName evidence="3">Flippase-like domain-containing protein</fullName>
    </recommendedName>
</protein>
<feature type="transmembrane region" description="Helical" evidence="1">
    <location>
        <begin position="34"/>
        <end position="52"/>
    </location>
</feature>
<evidence type="ECO:0000313" key="2">
    <source>
        <dbReference type="EMBL" id="SVC39072.1"/>
    </source>
</evidence>
<feature type="non-terminal residue" evidence="2">
    <location>
        <position position="293"/>
    </location>
</feature>
<feature type="transmembrane region" description="Helical" evidence="1">
    <location>
        <begin position="176"/>
        <end position="197"/>
    </location>
</feature>
<feature type="transmembrane region" description="Helical" evidence="1">
    <location>
        <begin position="253"/>
        <end position="273"/>
    </location>
</feature>
<dbReference type="AlphaFoldDB" id="A0A382LVJ4"/>
<feature type="transmembrane region" description="Helical" evidence="1">
    <location>
        <begin position="218"/>
        <end position="241"/>
    </location>
</feature>
<evidence type="ECO:0008006" key="3">
    <source>
        <dbReference type="Google" id="ProtNLM"/>
    </source>
</evidence>